<name>A0A6J6SNW3_9ZZZZ</name>
<dbReference type="InterPro" id="IPR013378">
    <property type="entry name" value="InlB-like_B-rpt"/>
</dbReference>
<organism evidence="2">
    <name type="scientific">freshwater metagenome</name>
    <dbReference type="NCBI Taxonomy" id="449393"/>
    <lineage>
        <taxon>unclassified sequences</taxon>
        <taxon>metagenomes</taxon>
        <taxon>ecological metagenomes</taxon>
    </lineage>
</organism>
<dbReference type="Pfam" id="PF09479">
    <property type="entry name" value="Flg_new"/>
    <property type="match status" value="3"/>
</dbReference>
<dbReference type="NCBIfam" id="TIGR02543">
    <property type="entry name" value="List_Bact_rpt"/>
    <property type="match status" value="2"/>
</dbReference>
<comment type="subcellular location">
    <subcellularLocation>
        <location evidence="1">Cell envelope</location>
    </subcellularLocation>
</comment>
<dbReference type="AlphaFoldDB" id="A0A6J6SNW3"/>
<dbReference type="InterPro" id="IPR042229">
    <property type="entry name" value="Listeria/Bacterioides_rpt_sf"/>
</dbReference>
<dbReference type="Gene3D" id="2.60.40.4270">
    <property type="entry name" value="Listeria-Bacteroides repeat domain"/>
    <property type="match status" value="3"/>
</dbReference>
<evidence type="ECO:0000256" key="1">
    <source>
        <dbReference type="ARBA" id="ARBA00004196"/>
    </source>
</evidence>
<gene>
    <name evidence="2" type="ORF">UFOPK2788_00531</name>
</gene>
<proteinExistence type="predicted"/>
<evidence type="ECO:0000313" key="2">
    <source>
        <dbReference type="EMBL" id="CAB4736388.1"/>
    </source>
</evidence>
<accession>A0A6J6SNW3</accession>
<dbReference type="GO" id="GO:0030313">
    <property type="term" value="C:cell envelope"/>
    <property type="evidence" value="ECO:0007669"/>
    <property type="project" value="UniProtKB-SubCell"/>
</dbReference>
<protein>
    <submittedName>
        <fullName evidence="2">Unannotated protein</fullName>
    </submittedName>
</protein>
<reference evidence="2" key="1">
    <citation type="submission" date="2020-05" db="EMBL/GenBank/DDBJ databases">
        <authorList>
            <person name="Chiriac C."/>
            <person name="Salcher M."/>
            <person name="Ghai R."/>
            <person name="Kavagutti S V."/>
        </authorList>
    </citation>
    <scope>NUCLEOTIDE SEQUENCE</scope>
</reference>
<dbReference type="EMBL" id="CAEZYV010000063">
    <property type="protein sequence ID" value="CAB4736388.1"/>
    <property type="molecule type" value="Genomic_DNA"/>
</dbReference>
<sequence>MSTSNITLTATWTANATHTITYNLGGGAGTLPVQGDIAEGASFTTASSTGITKAGFTFNKWNDGSTDTSANSSYTMGSSNITLTATWTANASNSVTYNLNGGRYEDKKPTPTQAPVAPGTVFKLASSKELTKTGYTFGGWSDGSRTYAGGASYTMGGSSVVFTATWIAKQYKITWNIRSNNATSGGTSGATTYTAGSSIVTLPTDAVRSGKVFKGWYTSAKGGTKITSGYLVASPFGDVTFYAQFV</sequence>